<feature type="region of interest" description="Disordered" evidence="1">
    <location>
        <begin position="218"/>
        <end position="244"/>
    </location>
</feature>
<dbReference type="GeneTree" id="ENSGT00390000008326"/>
<name>A0A4W3HQR6_CALMI</name>
<accession>A0A4W3HQR6</accession>
<evidence type="ECO:0000313" key="3">
    <source>
        <dbReference type="Ensembl" id="ENSCMIP00000017362.1"/>
    </source>
</evidence>
<feature type="domain" description="PDZ" evidence="2">
    <location>
        <begin position="23"/>
        <end position="102"/>
    </location>
</feature>
<protein>
    <recommendedName>
        <fullName evidence="2">PDZ domain-containing protein</fullName>
    </recommendedName>
</protein>
<dbReference type="PROSITE" id="PS50106">
    <property type="entry name" value="PDZ"/>
    <property type="match status" value="1"/>
</dbReference>
<dbReference type="Pfam" id="PF13180">
    <property type="entry name" value="PDZ_2"/>
    <property type="match status" value="1"/>
</dbReference>
<reference evidence="3" key="4">
    <citation type="submission" date="2025-08" db="UniProtKB">
        <authorList>
            <consortium name="Ensembl"/>
        </authorList>
    </citation>
    <scope>IDENTIFICATION</scope>
</reference>
<dbReference type="AlphaFoldDB" id="A0A4W3HQR6"/>
<proteinExistence type="predicted"/>
<keyword evidence="4" id="KW-1185">Reference proteome</keyword>
<evidence type="ECO:0000313" key="4">
    <source>
        <dbReference type="Proteomes" id="UP000314986"/>
    </source>
</evidence>
<dbReference type="InterPro" id="IPR036034">
    <property type="entry name" value="PDZ_sf"/>
</dbReference>
<reference evidence="3" key="5">
    <citation type="submission" date="2025-09" db="UniProtKB">
        <authorList>
            <consortium name="Ensembl"/>
        </authorList>
    </citation>
    <scope>IDENTIFICATION</scope>
</reference>
<evidence type="ECO:0000256" key="1">
    <source>
        <dbReference type="SAM" id="MobiDB-lite"/>
    </source>
</evidence>
<dbReference type="SMART" id="SM00228">
    <property type="entry name" value="PDZ"/>
    <property type="match status" value="1"/>
</dbReference>
<reference evidence="4" key="1">
    <citation type="journal article" date="2006" name="Science">
        <title>Ancient noncoding elements conserved in the human genome.</title>
        <authorList>
            <person name="Venkatesh B."/>
            <person name="Kirkness E.F."/>
            <person name="Loh Y.H."/>
            <person name="Halpern A.L."/>
            <person name="Lee A.P."/>
            <person name="Johnson J."/>
            <person name="Dandona N."/>
            <person name="Viswanathan L.D."/>
            <person name="Tay A."/>
            <person name="Venter J.C."/>
            <person name="Strausberg R.L."/>
            <person name="Brenner S."/>
        </authorList>
    </citation>
    <scope>NUCLEOTIDE SEQUENCE [LARGE SCALE GENOMIC DNA]</scope>
</reference>
<reference evidence="4" key="2">
    <citation type="journal article" date="2007" name="PLoS Biol.">
        <title>Survey sequencing and comparative analysis of the elephant shark (Callorhinchus milii) genome.</title>
        <authorList>
            <person name="Venkatesh B."/>
            <person name="Kirkness E.F."/>
            <person name="Loh Y.H."/>
            <person name="Halpern A.L."/>
            <person name="Lee A.P."/>
            <person name="Johnson J."/>
            <person name="Dandona N."/>
            <person name="Viswanathan L.D."/>
            <person name="Tay A."/>
            <person name="Venter J.C."/>
            <person name="Strausberg R.L."/>
            <person name="Brenner S."/>
        </authorList>
    </citation>
    <scope>NUCLEOTIDE SEQUENCE [LARGE SCALE GENOMIC DNA]</scope>
</reference>
<dbReference type="Ensembl" id="ENSCMIT00000017700.1">
    <property type="protein sequence ID" value="ENSCMIP00000017362.1"/>
    <property type="gene ID" value="ENSCMIG00000008282.1"/>
</dbReference>
<dbReference type="InterPro" id="IPR001478">
    <property type="entry name" value="PDZ"/>
</dbReference>
<evidence type="ECO:0000259" key="2">
    <source>
        <dbReference type="PROSITE" id="PS50106"/>
    </source>
</evidence>
<sequence length="271" mass="30743">MKKVKQTRFIIRDADEKQSTIVHAPIKKGLEGLGLVVIQNGCFLQIITVIEDGPADKSGMLKPGDIIAKIGKTNVLGYKLRDLCDLIEKIPMKTEVEVTVYRNYLELPDDWENEIENLKSIVRPETDTRSSSEDDNNITVKFNHFTPVSSTWHTPSVNLPPVSRAWHHSKTNYRVLVVGPQADCDIIFHHSFEDEPNPEFLKHSPKLYPYWSQQADTISPSSSSSSTDAFWEDELPSDERSQTDKLRVGDTYSISVLQPLKRVAVCLCYKI</sequence>
<dbReference type="Gene3D" id="2.30.42.10">
    <property type="match status" value="1"/>
</dbReference>
<dbReference type="SUPFAM" id="SSF50156">
    <property type="entry name" value="PDZ domain-like"/>
    <property type="match status" value="1"/>
</dbReference>
<dbReference type="PANTHER" id="PTHR22698:SF1">
    <property type="entry name" value="PDZ DOMAIN-CONTAINING PROTEIN 9"/>
    <property type="match status" value="1"/>
</dbReference>
<dbReference type="OMA" id="YWTMVKH"/>
<dbReference type="Proteomes" id="UP000314986">
    <property type="component" value="Unassembled WGS sequence"/>
</dbReference>
<dbReference type="STRING" id="7868.ENSCMIP00000017362"/>
<reference evidence="4" key="3">
    <citation type="journal article" date="2014" name="Nature">
        <title>Elephant shark genome provides unique insights into gnathostome evolution.</title>
        <authorList>
            <consortium name="International Elephant Shark Genome Sequencing Consortium"/>
            <person name="Venkatesh B."/>
            <person name="Lee A.P."/>
            <person name="Ravi V."/>
            <person name="Maurya A.K."/>
            <person name="Lian M.M."/>
            <person name="Swann J.B."/>
            <person name="Ohta Y."/>
            <person name="Flajnik M.F."/>
            <person name="Sutoh Y."/>
            <person name="Kasahara M."/>
            <person name="Hoon S."/>
            <person name="Gangu V."/>
            <person name="Roy S.W."/>
            <person name="Irimia M."/>
            <person name="Korzh V."/>
            <person name="Kondrychyn I."/>
            <person name="Lim Z.W."/>
            <person name="Tay B.H."/>
            <person name="Tohari S."/>
            <person name="Kong K.W."/>
            <person name="Ho S."/>
            <person name="Lorente-Galdos B."/>
            <person name="Quilez J."/>
            <person name="Marques-Bonet T."/>
            <person name="Raney B.J."/>
            <person name="Ingham P.W."/>
            <person name="Tay A."/>
            <person name="Hillier L.W."/>
            <person name="Minx P."/>
            <person name="Boehm T."/>
            <person name="Wilson R.K."/>
            <person name="Brenner S."/>
            <person name="Warren W.C."/>
        </authorList>
    </citation>
    <scope>NUCLEOTIDE SEQUENCE [LARGE SCALE GENOMIC DNA]</scope>
</reference>
<dbReference type="PANTHER" id="PTHR22698">
    <property type="entry name" value="PDZ DOMAIN-CONTAINING PROTEIN 9"/>
    <property type="match status" value="1"/>
</dbReference>
<dbReference type="InterPro" id="IPR039179">
    <property type="entry name" value="PDZD9"/>
</dbReference>
<dbReference type="InParanoid" id="A0A4W3HQR6"/>
<organism evidence="3 4">
    <name type="scientific">Callorhinchus milii</name>
    <name type="common">Ghost shark</name>
    <dbReference type="NCBI Taxonomy" id="7868"/>
    <lineage>
        <taxon>Eukaryota</taxon>
        <taxon>Metazoa</taxon>
        <taxon>Chordata</taxon>
        <taxon>Craniata</taxon>
        <taxon>Vertebrata</taxon>
        <taxon>Chondrichthyes</taxon>
        <taxon>Holocephali</taxon>
        <taxon>Chimaeriformes</taxon>
        <taxon>Callorhinchidae</taxon>
        <taxon>Callorhinchus</taxon>
    </lineage>
</organism>